<reference evidence="1" key="1">
    <citation type="submission" date="2022-07" db="EMBL/GenBank/DDBJ databases">
        <title>Phylogenomic reconstructions and comparative analyses of Kickxellomycotina fungi.</title>
        <authorList>
            <person name="Reynolds N.K."/>
            <person name="Stajich J.E."/>
            <person name="Barry K."/>
            <person name="Grigoriev I.V."/>
            <person name="Crous P."/>
            <person name="Smith M.E."/>
        </authorList>
    </citation>
    <scope>NUCLEOTIDE SEQUENCE</scope>
    <source>
        <strain evidence="1">CBS 109367</strain>
    </source>
</reference>
<keyword evidence="2" id="KW-1185">Reference proteome</keyword>
<comment type="caution">
    <text evidence="1">The sequence shown here is derived from an EMBL/GenBank/DDBJ whole genome shotgun (WGS) entry which is preliminary data.</text>
</comment>
<dbReference type="AlphaFoldDB" id="A0A9W8GEL4"/>
<protein>
    <submittedName>
        <fullName evidence="1">Uncharacterized protein</fullName>
    </submittedName>
</protein>
<dbReference type="OrthoDB" id="17066at2759"/>
<gene>
    <name evidence="1" type="ORF">IWW39_005769</name>
</gene>
<dbReference type="EMBL" id="JANBTX010000345">
    <property type="protein sequence ID" value="KAJ2682927.1"/>
    <property type="molecule type" value="Genomic_DNA"/>
</dbReference>
<evidence type="ECO:0000313" key="1">
    <source>
        <dbReference type="EMBL" id="KAJ2682927.1"/>
    </source>
</evidence>
<dbReference type="Proteomes" id="UP001151516">
    <property type="component" value="Unassembled WGS sequence"/>
</dbReference>
<sequence length="217" mass="24551">MSASNIARHARAALMDIYRAERSWDGWNEDGVAIANDLVNLLLQMRNSQEPAVWHPSLPVLFPDLPSKYMAASLDMSREKNRQIDRMQTAAESMLKLLPLDDQESRHLATLFEEPFALGSLKWYAERALTVSDVYRQAVLMREEHIDTIDNTISSFEGTCDVPSGALDSDTQLVHLSMWLHSPGLQNAKLMDARSNSTLMLSDYDDMLRIELGIEKV</sequence>
<name>A0A9W8GEL4_9FUNG</name>
<accession>A0A9W8GEL4</accession>
<organism evidence="1 2">
    <name type="scientific">Coemansia spiralis</name>
    <dbReference type="NCBI Taxonomy" id="417178"/>
    <lineage>
        <taxon>Eukaryota</taxon>
        <taxon>Fungi</taxon>
        <taxon>Fungi incertae sedis</taxon>
        <taxon>Zoopagomycota</taxon>
        <taxon>Kickxellomycotina</taxon>
        <taxon>Kickxellomycetes</taxon>
        <taxon>Kickxellales</taxon>
        <taxon>Kickxellaceae</taxon>
        <taxon>Coemansia</taxon>
    </lineage>
</organism>
<evidence type="ECO:0000313" key="2">
    <source>
        <dbReference type="Proteomes" id="UP001151516"/>
    </source>
</evidence>
<proteinExistence type="predicted"/>